<evidence type="ECO:0000256" key="1">
    <source>
        <dbReference type="SAM" id="MobiDB-lite"/>
    </source>
</evidence>
<dbReference type="EMBL" id="ADAS02000025">
    <property type="protein sequence ID" value="OAV95787.1"/>
    <property type="molecule type" value="Genomic_DNA"/>
</dbReference>
<feature type="compositionally biased region" description="Polar residues" evidence="1">
    <location>
        <begin position="89"/>
        <end position="98"/>
    </location>
</feature>
<keyword evidence="4" id="KW-1185">Reference proteome</keyword>
<dbReference type="AlphaFoldDB" id="A0A180GSK7"/>
<reference evidence="2" key="1">
    <citation type="submission" date="2009-11" db="EMBL/GenBank/DDBJ databases">
        <authorList>
            <consortium name="The Broad Institute Genome Sequencing Platform"/>
            <person name="Ward D."/>
            <person name="Feldgarden M."/>
            <person name="Earl A."/>
            <person name="Young S.K."/>
            <person name="Zeng Q."/>
            <person name="Koehrsen M."/>
            <person name="Alvarado L."/>
            <person name="Berlin A."/>
            <person name="Bochicchio J."/>
            <person name="Borenstein D."/>
            <person name="Chapman S.B."/>
            <person name="Chen Z."/>
            <person name="Engels R."/>
            <person name="Freedman E."/>
            <person name="Gellesch M."/>
            <person name="Goldberg J."/>
            <person name="Griggs A."/>
            <person name="Gujja S."/>
            <person name="Heilman E."/>
            <person name="Heiman D."/>
            <person name="Hepburn T."/>
            <person name="Howarth C."/>
            <person name="Jen D."/>
            <person name="Larson L."/>
            <person name="Lewis B."/>
            <person name="Mehta T."/>
            <person name="Park D."/>
            <person name="Pearson M."/>
            <person name="Roberts A."/>
            <person name="Saif S."/>
            <person name="Shea T."/>
            <person name="Shenoy N."/>
            <person name="Sisk P."/>
            <person name="Stolte C."/>
            <person name="Sykes S."/>
            <person name="Thomson T."/>
            <person name="Walk T."/>
            <person name="White J."/>
            <person name="Yandava C."/>
            <person name="Izard J."/>
            <person name="Baranova O.V."/>
            <person name="Blanton J.M."/>
            <person name="Tanner A.C."/>
            <person name="Dewhirst F.E."/>
            <person name="Haas B."/>
            <person name="Nusbaum C."/>
            <person name="Birren B."/>
        </authorList>
    </citation>
    <scope>NUCLEOTIDE SEQUENCE [LARGE SCALE GENOMIC DNA]</scope>
    <source>
        <strain evidence="2">1-1 BBBD Race 1</strain>
    </source>
</reference>
<evidence type="ECO:0000313" key="3">
    <source>
        <dbReference type="EnsemblFungi" id="PTTG_26519-t43_1-p1"/>
    </source>
</evidence>
<name>A0A180GSK7_PUCT1</name>
<evidence type="ECO:0000313" key="4">
    <source>
        <dbReference type="Proteomes" id="UP000005240"/>
    </source>
</evidence>
<evidence type="ECO:0000313" key="2">
    <source>
        <dbReference type="EMBL" id="OAV95787.1"/>
    </source>
</evidence>
<feature type="non-terminal residue" evidence="2">
    <location>
        <position position="135"/>
    </location>
</feature>
<feature type="region of interest" description="Disordered" evidence="1">
    <location>
        <begin position="82"/>
        <end position="119"/>
    </location>
</feature>
<organism evidence="2">
    <name type="scientific">Puccinia triticina (isolate 1-1 / race 1 (BBBD))</name>
    <name type="common">Brown leaf rust fungus</name>
    <dbReference type="NCBI Taxonomy" id="630390"/>
    <lineage>
        <taxon>Eukaryota</taxon>
        <taxon>Fungi</taxon>
        <taxon>Dikarya</taxon>
        <taxon>Basidiomycota</taxon>
        <taxon>Pucciniomycotina</taxon>
        <taxon>Pucciniomycetes</taxon>
        <taxon>Pucciniales</taxon>
        <taxon>Pucciniaceae</taxon>
        <taxon>Puccinia</taxon>
    </lineage>
</organism>
<reference evidence="3 4" key="3">
    <citation type="journal article" date="2017" name="G3 (Bethesda)">
        <title>Comparative analysis highlights variable genome content of wheat rusts and divergence of the mating loci.</title>
        <authorList>
            <person name="Cuomo C.A."/>
            <person name="Bakkeren G."/>
            <person name="Khalil H.B."/>
            <person name="Panwar V."/>
            <person name="Joly D."/>
            <person name="Linning R."/>
            <person name="Sakthikumar S."/>
            <person name="Song X."/>
            <person name="Adiconis X."/>
            <person name="Fan L."/>
            <person name="Goldberg J.M."/>
            <person name="Levin J.Z."/>
            <person name="Young S."/>
            <person name="Zeng Q."/>
            <person name="Anikster Y."/>
            <person name="Bruce M."/>
            <person name="Wang M."/>
            <person name="Yin C."/>
            <person name="McCallum B."/>
            <person name="Szabo L.J."/>
            <person name="Hulbert S."/>
            <person name="Chen X."/>
            <person name="Fellers J.P."/>
        </authorList>
    </citation>
    <scope>NUCLEOTIDE SEQUENCE</scope>
    <source>
        <strain evidence="3">isolate 1-1 / race 1 (BBBD)</strain>
        <strain evidence="4">Isolate 1-1 / race 1 (BBBD)</strain>
    </source>
</reference>
<dbReference type="Proteomes" id="UP000005240">
    <property type="component" value="Unassembled WGS sequence"/>
</dbReference>
<accession>A0A180GSK7</accession>
<evidence type="ECO:0008006" key="5">
    <source>
        <dbReference type="Google" id="ProtNLM"/>
    </source>
</evidence>
<reference evidence="2" key="2">
    <citation type="submission" date="2016-05" db="EMBL/GenBank/DDBJ databases">
        <title>Comparative analysis highlights variable genome content of wheat rusts and divergence of the mating loci.</title>
        <authorList>
            <person name="Cuomo C.A."/>
            <person name="Bakkeren G."/>
            <person name="Szabo L."/>
            <person name="Khalil H."/>
            <person name="Joly D."/>
            <person name="Goldberg J."/>
            <person name="Young S."/>
            <person name="Zeng Q."/>
            <person name="Fellers J."/>
        </authorList>
    </citation>
    <scope>NUCLEOTIDE SEQUENCE [LARGE SCALE GENOMIC DNA]</scope>
    <source>
        <strain evidence="2">1-1 BBBD Race 1</strain>
    </source>
</reference>
<gene>
    <name evidence="2" type="ORF">PTTG_26519</name>
</gene>
<dbReference type="EnsemblFungi" id="PTTG_26519-t43_1">
    <property type="protein sequence ID" value="PTTG_26519-t43_1-p1"/>
    <property type="gene ID" value="PTTG_26519"/>
</dbReference>
<proteinExistence type="predicted"/>
<feature type="non-terminal residue" evidence="2">
    <location>
        <position position="1"/>
    </location>
</feature>
<protein>
    <recommendedName>
        <fullName evidence="5">Retrotransposon gag domain-containing protein</fullName>
    </recommendedName>
</protein>
<reference evidence="3" key="4">
    <citation type="submission" date="2025-05" db="UniProtKB">
        <authorList>
            <consortium name="EnsemblFungi"/>
        </authorList>
    </citation>
    <scope>IDENTIFICATION</scope>
    <source>
        <strain evidence="3">isolate 1-1 / race 1 (BBBD)</strain>
    </source>
</reference>
<sequence>AFYSARQGSKTIEEFNILFNALLHPLKLDDCSKCKAYDKAIDPNLVKLALIRGPWNDFTDLDFKQQIAVSVSRNLAGVTKILDPRSHQNRSINQSTQHHPPAVQAHHSVPKTPNPDAMDVDEISSAIKDSGFSYA</sequence>
<dbReference type="VEuPathDB" id="FungiDB:PTTG_26519"/>